<name>A0A132MVV2_9ACTN</name>
<evidence type="ECO:0000313" key="4">
    <source>
        <dbReference type="EMBL" id="KWX09113.1"/>
    </source>
</evidence>
<evidence type="ECO:0000313" key="2">
    <source>
        <dbReference type="EMBL" id="KWX00080.1"/>
    </source>
</evidence>
<reference evidence="2 7" key="2">
    <citation type="submission" date="2015-02" db="EMBL/GenBank/DDBJ databases">
        <title>Physiological reanalysis, assessment of diazotrophy, and genome sequences of multiple isolates of Streptomyces thermoautotrophicus.</title>
        <authorList>
            <person name="MacKellar D.C."/>
            <person name="Lieber L."/>
            <person name="Norman J."/>
            <person name="Bolger A."/>
            <person name="Tobin C."/>
            <person name="Murray J.W."/>
            <person name="Prell J."/>
        </authorList>
    </citation>
    <scope>NUCLEOTIDE SEQUENCE [LARGE SCALE GENOMIC DNA]</scope>
    <source>
        <strain evidence="2 7">UBT1</strain>
    </source>
</reference>
<dbReference type="STRING" id="1469144.LI90_3016"/>
<reference evidence="6" key="1">
    <citation type="submission" date="2015-02" db="EMBL/GenBank/DDBJ databases">
        <title>Physiological reanalysis, assessment of diazotrophy, and genome sequences of multiple isolates of Streptomyces thermoautotrophicus.</title>
        <authorList>
            <person name="MacKellar D.C."/>
            <person name="Lieber L."/>
            <person name="Norman J."/>
            <person name="Bolger A."/>
            <person name="Tobin C."/>
            <person name="Murray J.W."/>
            <person name="Friesen M."/>
            <person name="Prell J."/>
        </authorList>
    </citation>
    <scope>NUCLEOTIDE SEQUENCE [LARGE SCALE GENOMIC DNA]</scope>
    <source>
        <strain evidence="6">UBT1</strain>
    </source>
</reference>
<evidence type="ECO:0000313" key="5">
    <source>
        <dbReference type="Proteomes" id="UP000070188"/>
    </source>
</evidence>
<feature type="transmembrane region" description="Helical" evidence="1">
    <location>
        <begin position="6"/>
        <end position="24"/>
    </location>
</feature>
<keyword evidence="1" id="KW-1133">Transmembrane helix</keyword>
<gene>
    <name evidence="3" type="ORF">LI90_3016</name>
    <name evidence="2" type="ORF">TH66_14145</name>
    <name evidence="4" type="ORF">TR74_11540</name>
</gene>
<comment type="caution">
    <text evidence="3">The sequence shown here is derived from an EMBL/GenBank/DDBJ whole genome shotgun (WGS) entry which is preliminary data.</text>
</comment>
<dbReference type="RefSeq" id="WP_066888786.1">
    <property type="nucleotide sequence ID" value="NZ_CP171739.1"/>
</dbReference>
<dbReference type="Proteomes" id="UP000070188">
    <property type="component" value="Unassembled WGS sequence"/>
</dbReference>
<keyword evidence="5" id="KW-1185">Reference proteome</keyword>
<proteinExistence type="predicted"/>
<evidence type="ECO:0008006" key="8">
    <source>
        <dbReference type="Google" id="ProtNLM"/>
    </source>
</evidence>
<keyword evidence="1" id="KW-0812">Transmembrane</keyword>
<protein>
    <recommendedName>
        <fullName evidence="8">Secreted protein</fullName>
    </recommendedName>
</protein>
<reference evidence="5" key="4">
    <citation type="submission" date="2015-04" db="EMBL/GenBank/DDBJ databases">
        <title>Physiological reanalysis, assessment of diazotrophy, and genome sequences of multiple isolates of Streptomyces thermoautotrophicus.</title>
        <authorList>
            <person name="MacKellar D.C."/>
            <person name="Lieber L."/>
            <person name="Norman J."/>
            <person name="Bolger A."/>
            <person name="Tobin C."/>
            <person name="Murray J.W."/>
            <person name="Chang R."/>
            <person name="Ford T."/>
            <person name="Nguyen P.Q."/>
            <person name="Woodward J."/>
            <person name="Permingeat H."/>
            <person name="Joshi N.S."/>
            <person name="Silver P.A."/>
            <person name="Usadel B."/>
            <person name="Rutherford A.W."/>
            <person name="Friesen M."/>
            <person name="Prell J."/>
        </authorList>
    </citation>
    <scope>NUCLEOTIDE SEQUENCE [LARGE SCALE GENOMIC DNA]</scope>
    <source>
        <strain evidence="5">H1</strain>
    </source>
</reference>
<dbReference type="EMBL" id="JYIK01000886">
    <property type="protein sequence ID" value="KWX09113.1"/>
    <property type="molecule type" value="Genomic_DNA"/>
</dbReference>
<dbReference type="Proteomes" id="UP000070598">
    <property type="component" value="Unassembled WGS sequence"/>
</dbReference>
<accession>A0A132MVV2</accession>
<keyword evidence="1" id="KW-0472">Membrane</keyword>
<evidence type="ECO:0000313" key="3">
    <source>
        <dbReference type="EMBL" id="KWX01981.1"/>
    </source>
</evidence>
<evidence type="ECO:0000313" key="7">
    <source>
        <dbReference type="Proteomes" id="UP000070659"/>
    </source>
</evidence>
<dbReference type="EMBL" id="LAXD01000001">
    <property type="protein sequence ID" value="KWX01981.1"/>
    <property type="molecule type" value="Genomic_DNA"/>
</dbReference>
<dbReference type="Proteomes" id="UP000070659">
    <property type="component" value="Unassembled WGS sequence"/>
</dbReference>
<dbReference type="AlphaFoldDB" id="A0A132MVV2"/>
<dbReference type="OrthoDB" id="7502542at2"/>
<evidence type="ECO:0000256" key="1">
    <source>
        <dbReference type="SAM" id="Phobius"/>
    </source>
</evidence>
<dbReference type="PATRIC" id="fig|1469144.10.peg.3253"/>
<evidence type="ECO:0000313" key="6">
    <source>
        <dbReference type="Proteomes" id="UP000070598"/>
    </source>
</evidence>
<sequence>MPTWVVILIIAAVVVLLLLALFFFRQRTARQRHLKERFGPEYDRAVEAHDSRAQAERDLTRREERHERLELRPLPPATRDRYAQEWTRIQERFVDAPDRTVEEADRLVTALMAERGYPTEGYEQRIRDLSVEHAQTLDHYRVAHEISVRNSRREASTEDQRRALVHYRELFAELL</sequence>
<organism evidence="3 5">
    <name type="scientific">Carbonactinospora thermoautotrophica</name>
    <dbReference type="NCBI Taxonomy" id="1469144"/>
    <lineage>
        <taxon>Bacteria</taxon>
        <taxon>Bacillati</taxon>
        <taxon>Actinomycetota</taxon>
        <taxon>Actinomycetes</taxon>
        <taxon>Kitasatosporales</taxon>
        <taxon>Carbonactinosporaceae</taxon>
        <taxon>Carbonactinospora</taxon>
    </lineage>
</organism>
<reference evidence="3" key="3">
    <citation type="submission" date="2015-04" db="EMBL/GenBank/DDBJ databases">
        <title>Physiological reanalysis, assessment of diazotrophy, and genome sequences of multiple isolates of Streptomyces thermoautotrophicus.</title>
        <authorList>
            <person name="MacKellar D.C."/>
            <person name="Lieber L."/>
            <person name="Norman J."/>
            <person name="Bolger A."/>
            <person name="Tobin C."/>
            <person name="Murray J.W."/>
            <person name="Woodward J."/>
            <person name="Friesen M."/>
            <person name="Prell J."/>
        </authorList>
    </citation>
    <scope>NUCLEOTIDE SEQUENCE [LARGE SCALE GENOMIC DNA]</scope>
    <source>
        <strain evidence="3">H1</strain>
    </source>
</reference>
<dbReference type="EMBL" id="JYIJ01000018">
    <property type="protein sequence ID" value="KWX00080.1"/>
    <property type="molecule type" value="Genomic_DNA"/>
</dbReference>